<proteinExistence type="predicted"/>
<comment type="caution">
    <text evidence="1">The sequence shown here is derived from an EMBL/GenBank/DDBJ whole genome shotgun (WGS) entry which is preliminary data.</text>
</comment>
<dbReference type="OrthoDB" id="5596743at2759"/>
<sequence>MGATTGRRLLATGTFNPSVADAWLVAIQPPGSPECGCPPCLCETPRTRRTDDSGGLDAVPFAYALEWSLALSSALAAEYTIYGLQCLSMSPPDVVPSAHHPTTWSTATYPLPCCFVDPYCRSLPAASCLHPWLAFRPLLSSCSATLDATLPVPTESWSFQAQSDDSHVSGLWGFAGPVEDAFITFVDDTTYATKFALDSQGRLTLSQNTDFYANVDTSGDSQVVFFNSKAQVEASGWVFLTCTMANLSLHCCAEATDLSLNILYSCPSDWAEGGALVVASSSANGTSACTPLTLRAGPKPPKFGEVGAGVGL</sequence>
<reference evidence="1 2" key="1">
    <citation type="submission" date="2019-06" db="EMBL/GenBank/DDBJ databases">
        <title>A chromosomal-level reference genome of Carpinus fangiana (Coryloideae, Betulaceae).</title>
        <authorList>
            <person name="Yang X."/>
            <person name="Wang Z."/>
            <person name="Zhang L."/>
            <person name="Hao G."/>
            <person name="Liu J."/>
            <person name="Yang Y."/>
        </authorList>
    </citation>
    <scope>NUCLEOTIDE SEQUENCE [LARGE SCALE GENOMIC DNA]</scope>
    <source>
        <strain evidence="1">Cfa_2016G</strain>
        <tissue evidence="1">Leaf</tissue>
    </source>
</reference>
<name>A0A5N6KZ47_9ROSI</name>
<accession>A0A5N6KZ47</accession>
<dbReference type="AlphaFoldDB" id="A0A5N6KZ47"/>
<dbReference type="EMBL" id="VIBQ01000017">
    <property type="protein sequence ID" value="KAB8360843.1"/>
    <property type="molecule type" value="Genomic_DNA"/>
</dbReference>
<protein>
    <submittedName>
        <fullName evidence="1">Uncharacterized protein</fullName>
    </submittedName>
</protein>
<evidence type="ECO:0000313" key="2">
    <source>
        <dbReference type="Proteomes" id="UP000327013"/>
    </source>
</evidence>
<gene>
    <name evidence="1" type="ORF">FH972_024577</name>
</gene>
<evidence type="ECO:0000313" key="1">
    <source>
        <dbReference type="EMBL" id="KAB8360843.1"/>
    </source>
</evidence>
<dbReference type="Proteomes" id="UP000327013">
    <property type="component" value="Unassembled WGS sequence"/>
</dbReference>
<keyword evidence="2" id="KW-1185">Reference proteome</keyword>
<organism evidence="1 2">
    <name type="scientific">Carpinus fangiana</name>
    <dbReference type="NCBI Taxonomy" id="176857"/>
    <lineage>
        <taxon>Eukaryota</taxon>
        <taxon>Viridiplantae</taxon>
        <taxon>Streptophyta</taxon>
        <taxon>Embryophyta</taxon>
        <taxon>Tracheophyta</taxon>
        <taxon>Spermatophyta</taxon>
        <taxon>Magnoliopsida</taxon>
        <taxon>eudicotyledons</taxon>
        <taxon>Gunneridae</taxon>
        <taxon>Pentapetalae</taxon>
        <taxon>rosids</taxon>
        <taxon>fabids</taxon>
        <taxon>Fagales</taxon>
        <taxon>Betulaceae</taxon>
        <taxon>Carpinus</taxon>
    </lineage>
</organism>